<dbReference type="GO" id="GO:0046872">
    <property type="term" value="F:metal ion binding"/>
    <property type="evidence" value="ECO:0007669"/>
    <property type="project" value="UniProtKB-KW"/>
</dbReference>
<dbReference type="OrthoDB" id="952271at2759"/>
<evidence type="ECO:0000313" key="11">
    <source>
        <dbReference type="Proteomes" id="UP000186176"/>
    </source>
</evidence>
<dbReference type="PANTHER" id="PTHR43690:SF18">
    <property type="entry name" value="INSULIN-DEGRADING ENZYME-RELATED"/>
    <property type="match status" value="1"/>
</dbReference>
<comment type="similarity">
    <text evidence="1">Belongs to the peptidase M16 family.</text>
</comment>
<name>A0A1J4MMY7_9CRYT</name>
<feature type="chain" id="PRO_5012294868" evidence="7">
    <location>
        <begin position="23"/>
        <end position="1196"/>
    </location>
</feature>
<dbReference type="InterPro" id="IPR011765">
    <property type="entry name" value="Pept_M16_N"/>
</dbReference>
<evidence type="ECO:0000256" key="7">
    <source>
        <dbReference type="SAM" id="SignalP"/>
    </source>
</evidence>
<dbReference type="EMBL" id="LRBP01000012">
    <property type="protein sequence ID" value="OII74388.1"/>
    <property type="molecule type" value="Genomic_DNA"/>
</dbReference>
<evidence type="ECO:0000256" key="4">
    <source>
        <dbReference type="ARBA" id="ARBA00022801"/>
    </source>
</evidence>
<keyword evidence="5" id="KW-0862">Zinc</keyword>
<organism evidence="10 11">
    <name type="scientific">Cryptosporidium ubiquitum</name>
    <dbReference type="NCBI Taxonomy" id="857276"/>
    <lineage>
        <taxon>Eukaryota</taxon>
        <taxon>Sar</taxon>
        <taxon>Alveolata</taxon>
        <taxon>Apicomplexa</taxon>
        <taxon>Conoidasida</taxon>
        <taxon>Coccidia</taxon>
        <taxon>Eucoccidiorida</taxon>
        <taxon>Eimeriorina</taxon>
        <taxon>Cryptosporidiidae</taxon>
        <taxon>Cryptosporidium</taxon>
    </lineage>
</organism>
<dbReference type="InterPro" id="IPR050626">
    <property type="entry name" value="Peptidase_M16"/>
</dbReference>
<dbReference type="Pfam" id="PF05193">
    <property type="entry name" value="Peptidase_M16_C"/>
    <property type="match status" value="1"/>
</dbReference>
<keyword evidence="3" id="KW-0479">Metal-binding</keyword>
<evidence type="ECO:0000256" key="2">
    <source>
        <dbReference type="ARBA" id="ARBA00022670"/>
    </source>
</evidence>
<dbReference type="SUPFAM" id="SSF63411">
    <property type="entry name" value="LuxS/MPP-like metallohydrolase"/>
    <property type="match status" value="3"/>
</dbReference>
<feature type="signal peptide" evidence="7">
    <location>
        <begin position="1"/>
        <end position="22"/>
    </location>
</feature>
<evidence type="ECO:0000313" key="10">
    <source>
        <dbReference type="EMBL" id="OII74388.1"/>
    </source>
</evidence>
<evidence type="ECO:0000256" key="5">
    <source>
        <dbReference type="ARBA" id="ARBA00022833"/>
    </source>
</evidence>
<keyword evidence="7" id="KW-0732">Signal</keyword>
<dbReference type="GO" id="GO:0006508">
    <property type="term" value="P:proteolysis"/>
    <property type="evidence" value="ECO:0007669"/>
    <property type="project" value="UniProtKB-KW"/>
</dbReference>
<dbReference type="Gene3D" id="3.30.830.10">
    <property type="entry name" value="Metalloenzyme, LuxS/M16 peptidase-like"/>
    <property type="match status" value="4"/>
</dbReference>
<proteinExistence type="inferred from homology"/>
<keyword evidence="2" id="KW-0645">Protease</keyword>
<dbReference type="Proteomes" id="UP000186176">
    <property type="component" value="Unassembled WGS sequence"/>
</dbReference>
<feature type="domain" description="Peptidase M16 C-terminal" evidence="9">
    <location>
        <begin position="254"/>
        <end position="425"/>
    </location>
</feature>
<evidence type="ECO:0000259" key="8">
    <source>
        <dbReference type="Pfam" id="PF00675"/>
    </source>
</evidence>
<evidence type="ECO:0000256" key="6">
    <source>
        <dbReference type="ARBA" id="ARBA00023049"/>
    </source>
</evidence>
<feature type="domain" description="Peptidase M16 N-terminal" evidence="8">
    <location>
        <begin position="94"/>
        <end position="220"/>
    </location>
</feature>
<protein>
    <submittedName>
        <fullName evidence="10">Secreted insulinase-like peptidase</fullName>
    </submittedName>
</protein>
<dbReference type="VEuPathDB" id="CryptoDB:cubi_01232"/>
<gene>
    <name evidence="10" type="ORF">cubi_01232</name>
</gene>
<evidence type="ECO:0000256" key="1">
    <source>
        <dbReference type="ARBA" id="ARBA00007261"/>
    </source>
</evidence>
<evidence type="ECO:0000259" key="9">
    <source>
        <dbReference type="Pfam" id="PF05193"/>
    </source>
</evidence>
<dbReference type="RefSeq" id="XP_028875581.1">
    <property type="nucleotide sequence ID" value="XM_029018244.1"/>
</dbReference>
<dbReference type="Pfam" id="PF00675">
    <property type="entry name" value="Peptidase_M16"/>
    <property type="match status" value="1"/>
</dbReference>
<sequence>MLPSLRLIVLFIPLFFIHYFLCFSNEEILPFNFTDVSSKGNEIFQTDKVNITDKEETKNENSDIIYETSVYFPSIKLINDQSFKIVKLSNNIEVILNSVPKMDECEISILNRVGSVHEPLDLHGLGFYLMNIMVSTSKNNPSSGLYDFSMDNSISLNYQPYSTYSIFDIITTTKLFENTLKHVSEMFKTPIFSEEVMEKAFNLLEKKNSENNHLVNSHLSNLVLSDPKSIFSRNKYGNRNTLKTVPQSKDINVKQSLIKFFNEQYSSNKLILSVKSALSIETMQNLVKKYFIDIPNKKLPINDQHKPFQNFSINPFSYSVGKILFSIDDNSQTLELIFPLKNYLLPYMKSDPLFFIKVYICENRDGSLMRYLNQKKYISNMVCIVKNSLFGFTNVHFVFYLNNSGAFNINNIIRAFFFAINKTKELKLDLNFYKKTKQEHIEGIQASAKYFYSLKSYILLDNYFKYKTSTFKSLLLGVNEFSDFDNNLHRQVLMDIKPENLIIVLNSDSGKASIEYSGGLNLFEQSITEQNCSKYEQFLKEQKSFTYIALTNILPKNFKSIVKTNDKFRYILQEQNYCLKKYFSNFPESLSQELKIYYKESEKPVSRVSMDSYSKVKQFVVPRKLSQLLSPNSSNRAGNFSQFKDFYYYIPHESPTRKIYLAINFFFPFENEKLNVLRSARIAAIILFFNEILISFSEAITSKFAKYSVEFIPSVSLPKDSIINVFGVSLIIAGFPNVFSKLLSTLSTDLNAYIDLNQNLFKDFHEYFKKHLASIIVSRQHNTILSDFLNQINTNHKILTDSILNEAKTLTIEEVRTVVNAIFKQSQVSGVIYGNLTPFDAEKYLSQLFSEFIGEAPKIKTSRFKTRKKIIMSSRTKYSRIFTKIGSRRSKNRRITLTKKLGNSPFTKLNLTKKLNKTSRMTEKNISSRSELYKVYSSKFSRSNSEMFKDLQILDMSSIKPNSKFFFQAYSDNIAKNVSILWIYIDKASPESFLFSEYLKYIIDNRLSADQKHHNGLVTHIKDYVISSTSYFISIEGRSSSEDFFLMNDLLSSYVDQFFSSNSLIFNEELFKSAKEFLSRKYKKEGVNIDLSLNNLFGEIKNQRFDFVRFRSIANLLDELTFEQFTLNLKKIHKSTFSIIFSIFNTKSQSIVPNGYTYLSNLSDIFKFPGIKTFKPAYSRVDKQLSKLPEQKDCFY</sequence>
<dbReference type="PANTHER" id="PTHR43690">
    <property type="entry name" value="NARDILYSIN"/>
    <property type="match status" value="1"/>
</dbReference>
<keyword evidence="11" id="KW-1185">Reference proteome</keyword>
<dbReference type="InterPro" id="IPR011249">
    <property type="entry name" value="Metalloenz_LuxS/M16"/>
</dbReference>
<keyword evidence="4" id="KW-0378">Hydrolase</keyword>
<keyword evidence="6" id="KW-0482">Metalloprotease</keyword>
<dbReference type="AlphaFoldDB" id="A0A1J4MMY7"/>
<evidence type="ECO:0000256" key="3">
    <source>
        <dbReference type="ARBA" id="ARBA00022723"/>
    </source>
</evidence>
<dbReference type="GeneID" id="39978023"/>
<dbReference type="GO" id="GO:0008237">
    <property type="term" value="F:metallopeptidase activity"/>
    <property type="evidence" value="ECO:0007669"/>
    <property type="project" value="UniProtKB-KW"/>
</dbReference>
<dbReference type="InterPro" id="IPR007863">
    <property type="entry name" value="Peptidase_M16_C"/>
</dbReference>
<accession>A0A1J4MMY7</accession>
<reference evidence="10 11" key="1">
    <citation type="submission" date="2016-10" db="EMBL/GenBank/DDBJ databases">
        <title>Reductive evolution of mitochondrial metabolism and differential evolution of invasion-related proteins in Cryptosporidium.</title>
        <authorList>
            <person name="Liu S."/>
            <person name="Roellig D.M."/>
            <person name="Guo Y."/>
            <person name="Li N."/>
            <person name="Frace M.A."/>
            <person name="Tang K."/>
            <person name="Zhang L."/>
            <person name="Feng Y."/>
            <person name="Xiao L."/>
        </authorList>
    </citation>
    <scope>NUCLEOTIDE SEQUENCE [LARGE SCALE GENOMIC DNA]</scope>
    <source>
        <strain evidence="10">39726</strain>
    </source>
</reference>
<comment type="caution">
    <text evidence="10">The sequence shown here is derived from an EMBL/GenBank/DDBJ whole genome shotgun (WGS) entry which is preliminary data.</text>
</comment>